<dbReference type="EMBL" id="JAZIBG010000009">
    <property type="protein sequence ID" value="MEF7612643.1"/>
    <property type="molecule type" value="Genomic_DNA"/>
</dbReference>
<dbReference type="Pfam" id="PF01435">
    <property type="entry name" value="Peptidase_M48"/>
    <property type="match status" value="1"/>
</dbReference>
<keyword evidence="5" id="KW-0862">Zinc</keyword>
<keyword evidence="6 9" id="KW-0482">Metalloprotease</keyword>
<dbReference type="GO" id="GO:0004222">
    <property type="term" value="F:metalloendopeptidase activity"/>
    <property type="evidence" value="ECO:0007669"/>
    <property type="project" value="InterPro"/>
</dbReference>
<feature type="transmembrane region" description="Helical" evidence="7">
    <location>
        <begin position="214"/>
        <end position="236"/>
    </location>
</feature>
<feature type="transmembrane region" description="Helical" evidence="7">
    <location>
        <begin position="308"/>
        <end position="329"/>
    </location>
</feature>
<feature type="transmembrane region" description="Helical" evidence="7">
    <location>
        <begin position="21"/>
        <end position="42"/>
    </location>
</feature>
<evidence type="ECO:0000256" key="2">
    <source>
        <dbReference type="ARBA" id="ARBA00022670"/>
    </source>
</evidence>
<feature type="transmembrane region" description="Helical" evidence="7">
    <location>
        <begin position="470"/>
        <end position="489"/>
    </location>
</feature>
<dbReference type="RefSeq" id="WP_332287542.1">
    <property type="nucleotide sequence ID" value="NZ_JAZIBG010000009.1"/>
</dbReference>
<evidence type="ECO:0000313" key="10">
    <source>
        <dbReference type="Proteomes" id="UP001336250"/>
    </source>
</evidence>
<evidence type="ECO:0000259" key="8">
    <source>
        <dbReference type="Pfam" id="PF01435"/>
    </source>
</evidence>
<proteinExistence type="predicted"/>
<keyword evidence="10" id="KW-1185">Reference proteome</keyword>
<feature type="transmembrane region" description="Helical" evidence="7">
    <location>
        <begin position="439"/>
        <end position="458"/>
    </location>
</feature>
<comment type="cofactor">
    <cofactor evidence="1">
        <name>Zn(2+)</name>
        <dbReference type="ChEBI" id="CHEBI:29105"/>
    </cofactor>
</comment>
<feature type="transmembrane region" description="Helical" evidence="7">
    <location>
        <begin position="395"/>
        <end position="419"/>
    </location>
</feature>
<dbReference type="GO" id="GO:0046872">
    <property type="term" value="F:metal ion binding"/>
    <property type="evidence" value="ECO:0007669"/>
    <property type="project" value="UniProtKB-KW"/>
</dbReference>
<dbReference type="InterPro" id="IPR001915">
    <property type="entry name" value="Peptidase_M48"/>
</dbReference>
<dbReference type="Proteomes" id="UP001336250">
    <property type="component" value="Unassembled WGS sequence"/>
</dbReference>
<protein>
    <submittedName>
        <fullName evidence="9">M48 family metalloprotease</fullName>
        <ecNumber evidence="9">3.4.24.-</ecNumber>
    </submittedName>
</protein>
<gene>
    <name evidence="9" type="ORF">V4F39_01890</name>
</gene>
<evidence type="ECO:0000256" key="7">
    <source>
        <dbReference type="SAM" id="Phobius"/>
    </source>
</evidence>
<organism evidence="9 10">
    <name type="scientific">Aquincola agrisoli</name>
    <dbReference type="NCBI Taxonomy" id="3119538"/>
    <lineage>
        <taxon>Bacteria</taxon>
        <taxon>Pseudomonadati</taxon>
        <taxon>Pseudomonadota</taxon>
        <taxon>Betaproteobacteria</taxon>
        <taxon>Burkholderiales</taxon>
        <taxon>Sphaerotilaceae</taxon>
        <taxon>Aquincola</taxon>
    </lineage>
</organism>
<feature type="transmembrane region" description="Helical" evidence="7">
    <location>
        <begin position="175"/>
        <end position="194"/>
    </location>
</feature>
<feature type="transmembrane region" description="Helical" evidence="7">
    <location>
        <begin position="355"/>
        <end position="375"/>
    </location>
</feature>
<reference evidence="9 10" key="1">
    <citation type="submission" date="2024-02" db="EMBL/GenBank/DDBJ databases">
        <title>Genome sequence of Aquincola sp. MAHUQ-54.</title>
        <authorList>
            <person name="Huq M.A."/>
        </authorList>
    </citation>
    <scope>NUCLEOTIDE SEQUENCE [LARGE SCALE GENOMIC DNA]</scope>
    <source>
        <strain evidence="9 10">MAHUQ-54</strain>
    </source>
</reference>
<dbReference type="EC" id="3.4.24.-" evidence="9"/>
<dbReference type="GO" id="GO:0006508">
    <property type="term" value="P:proteolysis"/>
    <property type="evidence" value="ECO:0007669"/>
    <property type="project" value="UniProtKB-KW"/>
</dbReference>
<sequence length="490" mass="52992">MRDDAVALSLAKMRQESKLRSALLVLVLCAVPTLLVGSAYPFELSDLLFPLGAPLGHVAHAFLIYLGLLAALIIGSEQFAARTVGRPGEAPPVGATVSRIVDELSRRMGISVETQAFGGGEIEAVQAYRRRIVRIGVARLRESIFAPQDFSFVVAHELTHLASNDARTDRIVRSAYLAGSLFLLAAFARVLWAIGEGIAVTWRFGFQAVISSLANSWIALFTNSVSLGTLTLLFMLERRSAMRLREFHADAVASTLVRSASGIMEKLRPTNSGRFARVIARVLGTHPEREHRRAALEGLAAAFQSDRILLLLQGYFAAMLLEILLQMLFVGASPSMSSLAERRTHLAQSISDHPVSVWCVISTAAAMVGLSQLIVLRRIALVAAEAAALRLGVRLWAGSATMVGAGTILSLLTSQTFYWEMSLSRWNLLAWAKADPDRLSLYGILWVGMVFPLALTLAGARQSPASRDRTILAATVPVGLALIVGFGFYG</sequence>
<evidence type="ECO:0000256" key="5">
    <source>
        <dbReference type="ARBA" id="ARBA00022833"/>
    </source>
</evidence>
<evidence type="ECO:0000256" key="1">
    <source>
        <dbReference type="ARBA" id="ARBA00001947"/>
    </source>
</evidence>
<evidence type="ECO:0000256" key="3">
    <source>
        <dbReference type="ARBA" id="ARBA00022723"/>
    </source>
</evidence>
<evidence type="ECO:0000313" key="9">
    <source>
        <dbReference type="EMBL" id="MEF7612643.1"/>
    </source>
</evidence>
<keyword evidence="7" id="KW-0812">Transmembrane</keyword>
<feature type="domain" description="Peptidase M48" evidence="8">
    <location>
        <begin position="96"/>
        <end position="298"/>
    </location>
</feature>
<comment type="caution">
    <text evidence="9">The sequence shown here is derived from an EMBL/GenBank/DDBJ whole genome shotgun (WGS) entry which is preliminary data.</text>
</comment>
<evidence type="ECO:0000256" key="4">
    <source>
        <dbReference type="ARBA" id="ARBA00022801"/>
    </source>
</evidence>
<feature type="transmembrane region" description="Helical" evidence="7">
    <location>
        <begin position="54"/>
        <end position="74"/>
    </location>
</feature>
<keyword evidence="2" id="KW-0645">Protease</keyword>
<name>A0AAW9PY29_9BURK</name>
<keyword evidence="4 9" id="KW-0378">Hydrolase</keyword>
<keyword evidence="7" id="KW-0472">Membrane</keyword>
<evidence type="ECO:0000256" key="6">
    <source>
        <dbReference type="ARBA" id="ARBA00023049"/>
    </source>
</evidence>
<keyword evidence="3" id="KW-0479">Metal-binding</keyword>
<accession>A0AAW9PY29</accession>
<keyword evidence="7" id="KW-1133">Transmembrane helix</keyword>
<dbReference type="AlphaFoldDB" id="A0AAW9PY29"/>